<reference evidence="2" key="1">
    <citation type="submission" date="2021-05" db="EMBL/GenBank/DDBJ databases">
        <title>Genome of Sphingobium sp. strain.</title>
        <authorList>
            <person name="Fan R."/>
        </authorList>
    </citation>
    <scope>NUCLEOTIDE SEQUENCE</scope>
    <source>
        <strain evidence="2">H33</strain>
    </source>
</reference>
<dbReference type="EMBL" id="JAHGAW010000004">
    <property type="protein sequence ID" value="MBT2186823.1"/>
    <property type="molecule type" value="Genomic_DNA"/>
</dbReference>
<gene>
    <name evidence="2" type="ORF">KK488_07650</name>
</gene>
<name>A0A9X1IQL2_9SPHN</name>
<protein>
    <submittedName>
        <fullName evidence="2">Uncharacterized protein</fullName>
    </submittedName>
</protein>
<keyword evidence="3" id="KW-1185">Reference proteome</keyword>
<organism evidence="2 3">
    <name type="scientific">Sphingobium nicotianae</name>
    <dbReference type="NCBI Taxonomy" id="2782607"/>
    <lineage>
        <taxon>Bacteria</taxon>
        <taxon>Pseudomonadati</taxon>
        <taxon>Pseudomonadota</taxon>
        <taxon>Alphaproteobacteria</taxon>
        <taxon>Sphingomonadales</taxon>
        <taxon>Sphingomonadaceae</taxon>
        <taxon>Sphingobium</taxon>
    </lineage>
</organism>
<evidence type="ECO:0000313" key="3">
    <source>
        <dbReference type="Proteomes" id="UP001138757"/>
    </source>
</evidence>
<dbReference type="RefSeq" id="WP_214622561.1">
    <property type="nucleotide sequence ID" value="NZ_JAHGAW010000004.1"/>
</dbReference>
<accession>A0A9X1IQL2</accession>
<comment type="caution">
    <text evidence="2">The sequence shown here is derived from an EMBL/GenBank/DDBJ whole genome shotgun (WGS) entry which is preliminary data.</text>
</comment>
<proteinExistence type="predicted"/>
<evidence type="ECO:0000313" key="2">
    <source>
        <dbReference type="EMBL" id="MBT2186823.1"/>
    </source>
</evidence>
<dbReference type="AlphaFoldDB" id="A0A9X1IQL2"/>
<dbReference type="Proteomes" id="UP001138757">
    <property type="component" value="Unassembled WGS sequence"/>
</dbReference>
<feature type="transmembrane region" description="Helical" evidence="1">
    <location>
        <begin position="138"/>
        <end position="159"/>
    </location>
</feature>
<keyword evidence="1" id="KW-0472">Membrane</keyword>
<sequence>MTESLDQERLAEAARHIRASSGLGRSDRLGKLFDYILERTLRGEAPKEIEIAADIFGRTGSDVVIDASVRVYAHRLRKKLEDFYAGPGRDEPDRLALPKGEYRFRLVTQADAAPSPPGSAFDRPQTLRPTGSRLRERWAFLLAGLLAGCLLAFAVMHFARPVDALQAVRETRTWAPLLASSKPLTIVTGDYYIMGERDSPGAEPKRLVRDFAVNSREDLYQMLMYRPELRDRYVDLNLYYLPVSTAYALKSIVPVLTPSLAARRFTPLVPSSALTTPMLKNSDIVYIGLLSGLGTLEQPVFAGSRFSFAGSYDEIIDGKTGKVYVSDPPQDGQATRRNYAYIAMLPGPNGSRILILAGTRDPAVLQAADILTTPDLLDKLSAAGKDGYFEALYAVEGVGSENLRGTLIAASARSIDGMWDAVPAP</sequence>
<evidence type="ECO:0000256" key="1">
    <source>
        <dbReference type="SAM" id="Phobius"/>
    </source>
</evidence>
<keyword evidence="1" id="KW-1133">Transmembrane helix</keyword>
<keyword evidence="1" id="KW-0812">Transmembrane</keyword>